<dbReference type="GO" id="GO:0005737">
    <property type="term" value="C:cytoplasm"/>
    <property type="evidence" value="ECO:0007669"/>
    <property type="project" value="TreeGrafter"/>
</dbReference>
<evidence type="ECO:0000313" key="4">
    <source>
        <dbReference type="EMBL" id="KAK7679451.1"/>
    </source>
</evidence>
<comment type="caution">
    <text evidence="4">The sequence shown here is derived from an EMBL/GenBank/DDBJ whole genome shotgun (WGS) entry which is preliminary data.</text>
</comment>
<dbReference type="EMBL" id="JASBNA010000059">
    <property type="protein sequence ID" value="KAK7679451.1"/>
    <property type="molecule type" value="Genomic_DNA"/>
</dbReference>
<evidence type="ECO:0000313" key="5">
    <source>
        <dbReference type="Proteomes" id="UP001385951"/>
    </source>
</evidence>
<feature type="domain" description="Rho-GAP" evidence="3">
    <location>
        <begin position="116"/>
        <end position="330"/>
    </location>
</feature>
<feature type="compositionally biased region" description="Basic and acidic residues" evidence="2">
    <location>
        <begin position="29"/>
        <end position="49"/>
    </location>
</feature>
<dbReference type="InterPro" id="IPR008936">
    <property type="entry name" value="Rho_GTPase_activation_prot"/>
</dbReference>
<dbReference type="SUPFAM" id="SSF48350">
    <property type="entry name" value="GTPase activation domain, GAP"/>
    <property type="match status" value="1"/>
</dbReference>
<protein>
    <recommendedName>
        <fullName evidence="3">Rho-GAP domain-containing protein</fullName>
    </recommendedName>
</protein>
<keyword evidence="5" id="KW-1185">Reference proteome</keyword>
<dbReference type="PROSITE" id="PS50238">
    <property type="entry name" value="RHOGAP"/>
    <property type="match status" value="1"/>
</dbReference>
<dbReference type="GO" id="GO:0007165">
    <property type="term" value="P:signal transduction"/>
    <property type="evidence" value="ECO:0007669"/>
    <property type="project" value="InterPro"/>
</dbReference>
<feature type="region of interest" description="Disordered" evidence="2">
    <location>
        <begin position="348"/>
        <end position="485"/>
    </location>
</feature>
<feature type="region of interest" description="Disordered" evidence="2">
    <location>
        <begin position="1"/>
        <end position="84"/>
    </location>
</feature>
<dbReference type="Pfam" id="PF00620">
    <property type="entry name" value="RhoGAP"/>
    <property type="match status" value="1"/>
</dbReference>
<dbReference type="PANTHER" id="PTHR23176">
    <property type="entry name" value="RHO/RAC/CDC GTPASE-ACTIVATING PROTEIN"/>
    <property type="match status" value="1"/>
</dbReference>
<reference evidence="4 5" key="1">
    <citation type="submission" date="2022-09" db="EMBL/GenBank/DDBJ databases">
        <authorList>
            <person name="Palmer J.M."/>
        </authorList>
    </citation>
    <scope>NUCLEOTIDE SEQUENCE [LARGE SCALE GENOMIC DNA]</scope>
    <source>
        <strain evidence="4 5">DSM 7382</strain>
    </source>
</reference>
<dbReference type="AlphaFoldDB" id="A0AAW0FFC6"/>
<dbReference type="SMART" id="SM00324">
    <property type="entry name" value="RhoGAP"/>
    <property type="match status" value="1"/>
</dbReference>
<evidence type="ECO:0000256" key="2">
    <source>
        <dbReference type="SAM" id="MobiDB-lite"/>
    </source>
</evidence>
<feature type="compositionally biased region" description="Polar residues" evidence="2">
    <location>
        <begin position="396"/>
        <end position="412"/>
    </location>
</feature>
<sequence length="485" mass="52338">MGRVSPEVQRKRDKRRSVNPLKPAPASIPEHEPSPEREDPHTPRVDSHGKVKISGPMNGTPIPAGYKFGKEPPPPDTSPAIDRREKAKSRTFWGFGRQHEKPAAVPTHIPRAVFGVPLEESLDVAQIAGLPAIVFRCIQYLENKKADQEEGIYRLSGSSAVIKALKDRFNMEGDVDLLASDEYWDPHAIAGLLKTFLRELPASILTRDLHLRFLSVIDFVDAQARIDELSQLIAALPIANYSLLRALTAHLILIVQNAGTNKMTMRNVGIVFSPTLGIPAGVFSLMLGEFKRVFSVDAASKPADPEVDETDESEETNVVDLARRNSKHYSDAAADAMLGLAGRTLNATEEAQSDDGEEISILEDSGTDDTTAENDSGANSSVTSLPQQQDRLRVTNGHSDTPASRSHASTVAASRGLNIATGDKASKRQSRMVGLPHSPRPHHAATSPSPRTPQTPQANTLQPGSHSPGTHSPASGSLSPSQTPK</sequence>
<gene>
    <name evidence="4" type="ORF">QCA50_017505</name>
</gene>
<dbReference type="GO" id="GO:0005096">
    <property type="term" value="F:GTPase activator activity"/>
    <property type="evidence" value="ECO:0007669"/>
    <property type="project" value="UniProtKB-KW"/>
</dbReference>
<dbReference type="Gene3D" id="1.10.555.10">
    <property type="entry name" value="Rho GTPase activation protein"/>
    <property type="match status" value="1"/>
</dbReference>
<dbReference type="Proteomes" id="UP001385951">
    <property type="component" value="Unassembled WGS sequence"/>
</dbReference>
<name>A0AAW0FFC6_9APHY</name>
<proteinExistence type="predicted"/>
<accession>A0AAW0FFC6</accession>
<dbReference type="PANTHER" id="PTHR23176:SF129">
    <property type="entry name" value="RHO GTPASE ACTIVATING PROTEIN AT 16F, ISOFORM E-RELATED"/>
    <property type="match status" value="1"/>
</dbReference>
<feature type="compositionally biased region" description="Acidic residues" evidence="2">
    <location>
        <begin position="351"/>
        <end position="372"/>
    </location>
</feature>
<feature type="compositionally biased region" description="Polar residues" evidence="2">
    <location>
        <begin position="373"/>
        <end position="389"/>
    </location>
</feature>
<keyword evidence="1" id="KW-0343">GTPase activation</keyword>
<evidence type="ECO:0000256" key="1">
    <source>
        <dbReference type="ARBA" id="ARBA00022468"/>
    </source>
</evidence>
<organism evidence="4 5">
    <name type="scientific">Cerrena zonata</name>
    <dbReference type="NCBI Taxonomy" id="2478898"/>
    <lineage>
        <taxon>Eukaryota</taxon>
        <taxon>Fungi</taxon>
        <taxon>Dikarya</taxon>
        <taxon>Basidiomycota</taxon>
        <taxon>Agaricomycotina</taxon>
        <taxon>Agaricomycetes</taxon>
        <taxon>Polyporales</taxon>
        <taxon>Cerrenaceae</taxon>
        <taxon>Cerrena</taxon>
    </lineage>
</organism>
<dbReference type="InterPro" id="IPR000198">
    <property type="entry name" value="RhoGAP_dom"/>
</dbReference>
<evidence type="ECO:0000259" key="3">
    <source>
        <dbReference type="PROSITE" id="PS50238"/>
    </source>
</evidence>
<feature type="compositionally biased region" description="Polar residues" evidence="2">
    <location>
        <begin position="459"/>
        <end position="485"/>
    </location>
</feature>
<feature type="compositionally biased region" description="Low complexity" evidence="2">
    <location>
        <begin position="444"/>
        <end position="458"/>
    </location>
</feature>
<dbReference type="InterPro" id="IPR050729">
    <property type="entry name" value="Rho-GAP"/>
</dbReference>